<evidence type="ECO:0000313" key="1">
    <source>
        <dbReference type="EMBL" id="EQK43273.1"/>
    </source>
</evidence>
<dbReference type="PATRIC" id="fig|1233171.3.peg.2106"/>
<protein>
    <recommendedName>
        <fullName evidence="3">DUF3226 domain-containing protein</fullName>
    </recommendedName>
</protein>
<dbReference type="AlphaFoldDB" id="T4VP39"/>
<proteinExistence type="predicted"/>
<gene>
    <name evidence="1" type="ORF">C672_2217</name>
</gene>
<evidence type="ECO:0000313" key="2">
    <source>
        <dbReference type="Proteomes" id="UP000015688"/>
    </source>
</evidence>
<accession>T4VP39</accession>
<organism evidence="1 2">
    <name type="scientific">Paraclostridium bifermentans ATCC 638 = DSM 14991</name>
    <dbReference type="NCBI Taxonomy" id="1233171"/>
    <lineage>
        <taxon>Bacteria</taxon>
        <taxon>Bacillati</taxon>
        <taxon>Bacillota</taxon>
        <taxon>Clostridia</taxon>
        <taxon>Peptostreptococcales</taxon>
        <taxon>Peptostreptococcaceae</taxon>
        <taxon>Paraclostridium</taxon>
    </lineage>
</organism>
<name>T4VP39_PARBF</name>
<dbReference type="Pfam" id="PF11536">
    <property type="entry name" value="DUF3226"/>
    <property type="match status" value="1"/>
</dbReference>
<sequence>MMKNILFFVEGVHDANCVAKILDLNGFKEIRSIDNLPEIWKRKIPRTYPFVKDRIERYVPIPSYFTNQKVIIVIICTNGEGRLIKEIDLYISNMSKSELNQIKSICAIFDADQKIAKETFNEKFKYKKKDMIICKQDFLDEEINIKGEKINLYNYFFPDNESKGTLENLLLDGAGIVYKDLIEQVNDYIQNIDERHKYNWSISSENKVRVGCIANVFQPGSANQSSIRRDDWISEESIKYSKDIKKFYDFIVKIINF</sequence>
<dbReference type="EMBL" id="AVNC01000015">
    <property type="protein sequence ID" value="EQK43273.1"/>
    <property type="molecule type" value="Genomic_DNA"/>
</dbReference>
<dbReference type="Proteomes" id="UP000015688">
    <property type="component" value="Unassembled WGS sequence"/>
</dbReference>
<dbReference type="InterPro" id="IPR024508">
    <property type="entry name" value="DUF3226"/>
</dbReference>
<evidence type="ECO:0008006" key="3">
    <source>
        <dbReference type="Google" id="ProtNLM"/>
    </source>
</evidence>
<comment type="caution">
    <text evidence="1">The sequence shown here is derived from an EMBL/GenBank/DDBJ whole genome shotgun (WGS) entry which is preliminary data.</text>
</comment>
<reference evidence="1 2" key="1">
    <citation type="submission" date="2013-06" db="EMBL/GenBank/DDBJ databases">
        <authorList>
            <person name="Walk S."/>
            <person name="Aronoff D."/>
            <person name="Young V.Y."/>
            <person name="Marsh J."/>
            <person name="Harrison L."/>
            <person name="Daugherty S.C."/>
            <person name="Shefchek K.A."/>
            <person name="Hine E.E."/>
            <person name="Tallon L.J."/>
            <person name="Sadzewicz L.K."/>
            <person name="Rasko D.A."/>
        </authorList>
    </citation>
    <scope>NUCLEOTIDE SEQUENCE [LARGE SCALE GENOMIC DNA]</scope>
    <source>
        <strain evidence="1 2">ATCC 638</strain>
    </source>
</reference>